<feature type="region of interest" description="Disordered" evidence="1">
    <location>
        <begin position="79"/>
        <end position="136"/>
    </location>
</feature>
<dbReference type="EMBL" id="BONZ01000036">
    <property type="protein sequence ID" value="GIH15701.1"/>
    <property type="molecule type" value="Genomic_DNA"/>
</dbReference>
<dbReference type="Proteomes" id="UP000642748">
    <property type="component" value="Unassembled WGS sequence"/>
</dbReference>
<evidence type="ECO:0000313" key="2">
    <source>
        <dbReference type="EMBL" id="GIH15701.1"/>
    </source>
</evidence>
<sequence>MPRRVVDVMSEMWPEVADNLESFEGFSSGLNASRGTSRTRAVLWVAPTFIAIGREKLGIGHRVVVDRFAVSEIVSVTGQQGPAGGLDETLIRSNVPRPRDRPTSTGGATSPGGAGGTGGATSAGGAGGATSAGGAGGRLVIKTRRGDIDFTADAGDRGSTRSAYAAIADLIRRR</sequence>
<protein>
    <submittedName>
        <fullName evidence="2">Uncharacterized protein</fullName>
    </submittedName>
</protein>
<organism evidence="2 3">
    <name type="scientific">Rugosimonospora africana</name>
    <dbReference type="NCBI Taxonomy" id="556532"/>
    <lineage>
        <taxon>Bacteria</taxon>
        <taxon>Bacillati</taxon>
        <taxon>Actinomycetota</taxon>
        <taxon>Actinomycetes</taxon>
        <taxon>Micromonosporales</taxon>
        <taxon>Micromonosporaceae</taxon>
        <taxon>Rugosimonospora</taxon>
    </lineage>
</organism>
<proteinExistence type="predicted"/>
<reference evidence="2" key="1">
    <citation type="submission" date="2021-01" db="EMBL/GenBank/DDBJ databases">
        <title>Whole genome shotgun sequence of Rugosimonospora africana NBRC 104875.</title>
        <authorList>
            <person name="Komaki H."/>
            <person name="Tamura T."/>
        </authorList>
    </citation>
    <scope>NUCLEOTIDE SEQUENCE</scope>
    <source>
        <strain evidence="2">NBRC 104875</strain>
    </source>
</reference>
<keyword evidence="3" id="KW-1185">Reference proteome</keyword>
<comment type="caution">
    <text evidence="2">The sequence shown here is derived from an EMBL/GenBank/DDBJ whole genome shotgun (WGS) entry which is preliminary data.</text>
</comment>
<evidence type="ECO:0000313" key="3">
    <source>
        <dbReference type="Proteomes" id="UP000642748"/>
    </source>
</evidence>
<feature type="compositionally biased region" description="Gly residues" evidence="1">
    <location>
        <begin position="109"/>
        <end position="136"/>
    </location>
</feature>
<evidence type="ECO:0000256" key="1">
    <source>
        <dbReference type="SAM" id="MobiDB-lite"/>
    </source>
</evidence>
<gene>
    <name evidence="2" type="ORF">Raf01_38730</name>
</gene>
<name>A0A8J3VRP1_9ACTN</name>
<dbReference type="AlphaFoldDB" id="A0A8J3VRP1"/>
<accession>A0A8J3VRP1</accession>